<evidence type="ECO:0000259" key="2">
    <source>
        <dbReference type="Pfam" id="PF07510"/>
    </source>
</evidence>
<sequence>MLSANKEKLQSFLMGTNQFVIPFFQRSYVWRPDNWSELWDNVNEEFLELESGNQSSEHFIGTIIIKQKETTRVGLLEYDLIDGQQRLTTVCLLLRAFYDVTEDQNLKNWIKNLLVFTDSYGQENIRILHSRVDREYFQNIVLSSENNQTLWDDFKELKASEFEKKLEIENRIKGGYLFFRKKIEQEVEKDKIRSFITIILEKLPVIHMALSKDDDVQQIFDTINSLGVKLTTAELLKNLLYSNQAVINLYDECWYSVFEADEDAIDFWNRDRTSGRIRRTTVELFLYSYLVILEESSVKMEALFKEFKKHLKDKTSTELVSFAKELRDFAKVYQQMPDGENLSEISFVEHEKRFFHVIREFEITTIFPLILYIFKHVNDQSERVRILNVLESYLTRRTVCRLTTKNYNNLFLSLLGTVKKMETITSNGIKTELLKYSEPTSKFPTDDEFKDAFQNTTLVNKYSREILYCIALYQLNNDFTDNSRLNLDGFSVEHMMPKKWRNNWNNLPVGTAENFRDYKLLTLGNLTLVKGKLNSSMRDSSWEKKKESLRIFSTLRQTTDYTTKLDWNEIEMTERANDLYQSAIQIWKR</sequence>
<proteinExistence type="predicted"/>
<dbReference type="Pfam" id="PF03235">
    <property type="entry name" value="GmrSD_N"/>
    <property type="match status" value="1"/>
</dbReference>
<evidence type="ECO:0000313" key="4">
    <source>
        <dbReference type="Proteomes" id="UP001157915"/>
    </source>
</evidence>
<dbReference type="PANTHER" id="PTHR35149:SF2">
    <property type="entry name" value="DUF262 DOMAIN-CONTAINING PROTEIN"/>
    <property type="match status" value="1"/>
</dbReference>
<gene>
    <name evidence="3" type="ORF">SAMN06265367_102685</name>
</gene>
<dbReference type="Pfam" id="PF07510">
    <property type="entry name" value="GmrSD_C"/>
    <property type="match status" value="1"/>
</dbReference>
<dbReference type="EMBL" id="FXUA01000002">
    <property type="protein sequence ID" value="SMP16946.1"/>
    <property type="molecule type" value="Genomic_DNA"/>
</dbReference>
<evidence type="ECO:0000259" key="1">
    <source>
        <dbReference type="Pfam" id="PF03235"/>
    </source>
</evidence>
<evidence type="ECO:0000313" key="3">
    <source>
        <dbReference type="EMBL" id="SMP16946.1"/>
    </source>
</evidence>
<feature type="domain" description="GmrSD restriction endonucleases N-terminal" evidence="1">
    <location>
        <begin position="16"/>
        <end position="240"/>
    </location>
</feature>
<protein>
    <submittedName>
        <fullName evidence="3">Uncharacterized conserved protein, contains ParB-like and HNH nuclease domains</fullName>
    </submittedName>
</protein>
<organism evidence="3 4">
    <name type="scientific">Algoriphagus winogradskyi</name>
    <dbReference type="NCBI Taxonomy" id="237017"/>
    <lineage>
        <taxon>Bacteria</taxon>
        <taxon>Pseudomonadati</taxon>
        <taxon>Bacteroidota</taxon>
        <taxon>Cytophagia</taxon>
        <taxon>Cytophagales</taxon>
        <taxon>Cyclobacteriaceae</taxon>
        <taxon>Algoriphagus</taxon>
    </lineage>
</organism>
<reference evidence="3 4" key="1">
    <citation type="submission" date="2017-05" db="EMBL/GenBank/DDBJ databases">
        <authorList>
            <person name="Varghese N."/>
            <person name="Submissions S."/>
        </authorList>
    </citation>
    <scope>NUCLEOTIDE SEQUENCE [LARGE SCALE GENOMIC DNA]</scope>
    <source>
        <strain evidence="3 4">DSM 15360</strain>
    </source>
</reference>
<dbReference type="PANTHER" id="PTHR35149">
    <property type="entry name" value="SLL5132 PROTEIN"/>
    <property type="match status" value="1"/>
</dbReference>
<keyword evidence="4" id="KW-1185">Reference proteome</keyword>
<name>A0ABY1NT51_9BACT</name>
<dbReference type="RefSeq" id="WP_346771400.1">
    <property type="nucleotide sequence ID" value="NZ_FXUA01000002.1"/>
</dbReference>
<feature type="domain" description="GmrSD restriction endonucleases C-terminal" evidence="2">
    <location>
        <begin position="444"/>
        <end position="580"/>
    </location>
</feature>
<dbReference type="InterPro" id="IPR004919">
    <property type="entry name" value="GmrSD_N"/>
</dbReference>
<accession>A0ABY1NT51</accession>
<dbReference type="InterPro" id="IPR011089">
    <property type="entry name" value="GmrSD_C"/>
</dbReference>
<dbReference type="Proteomes" id="UP001157915">
    <property type="component" value="Unassembled WGS sequence"/>
</dbReference>
<comment type="caution">
    <text evidence="3">The sequence shown here is derived from an EMBL/GenBank/DDBJ whole genome shotgun (WGS) entry which is preliminary data.</text>
</comment>